<dbReference type="RefSeq" id="WP_094692621.1">
    <property type="nucleotide sequence ID" value="NZ_JBDNSG010000009.1"/>
</dbReference>
<reference evidence="1 2" key="1">
    <citation type="journal article" date="2017" name="BMC Genomics">
        <title>Comparative genomic and phylogenomic analyses of the Bifidobacteriaceae family.</title>
        <authorList>
            <person name="Lugli G.A."/>
            <person name="Milani C."/>
            <person name="Turroni F."/>
            <person name="Duranti S."/>
            <person name="Mancabelli L."/>
            <person name="Mangifesta M."/>
            <person name="Ferrario C."/>
            <person name="Modesto M."/>
            <person name="Mattarelli P."/>
            <person name="Jiri K."/>
            <person name="van Sinderen D."/>
            <person name="Ventura M."/>
        </authorList>
    </citation>
    <scope>NUCLEOTIDE SEQUENCE [LARGE SCALE GENOMIC DNA]</scope>
    <source>
        <strain evidence="1 2">LMG 28769</strain>
    </source>
</reference>
<dbReference type="OrthoDB" id="3240247at2"/>
<protein>
    <recommendedName>
        <fullName evidence="3">Sulfur reduction protein DsrE</fullName>
    </recommendedName>
</protein>
<dbReference type="AlphaFoldDB" id="A0A261G9B7"/>
<dbReference type="InterPro" id="IPR027396">
    <property type="entry name" value="DsrEFH-like"/>
</dbReference>
<dbReference type="Gene3D" id="3.40.1260.10">
    <property type="entry name" value="DsrEFH-like"/>
    <property type="match status" value="1"/>
</dbReference>
<proteinExistence type="predicted"/>
<gene>
    <name evidence="1" type="ORF">BAQU_0646</name>
</gene>
<dbReference type="GeneID" id="98295319"/>
<name>A0A261G9B7_9BIFI</name>
<dbReference type="EMBL" id="MWXA01000003">
    <property type="protein sequence ID" value="OZG68000.1"/>
    <property type="molecule type" value="Genomic_DNA"/>
</dbReference>
<accession>A0A261G9B7</accession>
<dbReference type="Proteomes" id="UP000216451">
    <property type="component" value="Unassembled WGS sequence"/>
</dbReference>
<organism evidence="1 2">
    <name type="scientific">Bifidobacterium aquikefiri</name>
    <dbReference type="NCBI Taxonomy" id="1653207"/>
    <lineage>
        <taxon>Bacteria</taxon>
        <taxon>Bacillati</taxon>
        <taxon>Actinomycetota</taxon>
        <taxon>Actinomycetes</taxon>
        <taxon>Bifidobacteriales</taxon>
        <taxon>Bifidobacteriaceae</taxon>
        <taxon>Bifidobacterium</taxon>
    </lineage>
</organism>
<sequence length="111" mass="11876">MPTNGSLQPVILHASDDGSDVERGLRLGKSIESNQQCSDSVFLVINHTAITAAPSIHREDIPAGVGVYACATALSTHKIAQESLDPAIHVVPSGIVFIAEQQRNQAFYIRL</sequence>
<dbReference type="SUPFAM" id="SSF75169">
    <property type="entry name" value="DsrEFH-like"/>
    <property type="match status" value="1"/>
</dbReference>
<keyword evidence="2" id="KW-1185">Reference proteome</keyword>
<comment type="caution">
    <text evidence="1">The sequence shown here is derived from an EMBL/GenBank/DDBJ whole genome shotgun (WGS) entry which is preliminary data.</text>
</comment>
<evidence type="ECO:0008006" key="3">
    <source>
        <dbReference type="Google" id="ProtNLM"/>
    </source>
</evidence>
<evidence type="ECO:0000313" key="2">
    <source>
        <dbReference type="Proteomes" id="UP000216451"/>
    </source>
</evidence>
<evidence type="ECO:0000313" key="1">
    <source>
        <dbReference type="EMBL" id="OZG68000.1"/>
    </source>
</evidence>